<keyword evidence="10" id="KW-1185">Reference proteome</keyword>
<evidence type="ECO:0000313" key="9">
    <source>
        <dbReference type="EMBL" id="MBK0400621.1"/>
    </source>
</evidence>
<keyword evidence="1 9" id="KW-0808">Transferase</keyword>
<evidence type="ECO:0000256" key="5">
    <source>
        <dbReference type="ARBA" id="ARBA00022842"/>
    </source>
</evidence>
<reference evidence="9" key="1">
    <citation type="submission" date="2020-12" db="EMBL/GenBank/DDBJ databases">
        <title>Bacterial taxonomy.</title>
        <authorList>
            <person name="Pan X."/>
        </authorList>
    </citation>
    <scope>NUCLEOTIDE SEQUENCE</scope>
    <source>
        <strain evidence="9">M0105</strain>
    </source>
</reference>
<dbReference type="Pfam" id="PF03710">
    <property type="entry name" value="GlnE"/>
    <property type="match status" value="2"/>
</dbReference>
<dbReference type="InterPro" id="IPR023057">
    <property type="entry name" value="GlnE"/>
</dbReference>
<dbReference type="Gene3D" id="1.20.120.330">
    <property type="entry name" value="Nucleotidyltransferases domain 2"/>
    <property type="match status" value="2"/>
</dbReference>
<name>A0A8J7SG58_9RHOB</name>
<evidence type="ECO:0000256" key="2">
    <source>
        <dbReference type="ARBA" id="ARBA00022695"/>
    </source>
</evidence>
<dbReference type="PANTHER" id="PTHR30621">
    <property type="entry name" value="GLUTAMINE SYNTHETASE ADENYLYLTRANSFERASE"/>
    <property type="match status" value="1"/>
</dbReference>
<dbReference type="SUPFAM" id="SSF81593">
    <property type="entry name" value="Nucleotidyltransferase substrate binding subunit/domain"/>
    <property type="match status" value="2"/>
</dbReference>
<comment type="caution">
    <text evidence="9">The sequence shown here is derived from an EMBL/GenBank/DDBJ whole genome shotgun (WGS) entry which is preliminary data.</text>
</comment>
<dbReference type="Gene3D" id="3.30.460.10">
    <property type="entry name" value="Beta Polymerase, domain 2"/>
    <property type="match status" value="2"/>
</dbReference>
<dbReference type="NCBIfam" id="NF008292">
    <property type="entry name" value="PRK11072.1"/>
    <property type="match status" value="1"/>
</dbReference>
<dbReference type="GO" id="GO:0047388">
    <property type="term" value="F:[glutamine synthetase]-adenylyl-L-tyrosine phosphorylase activity"/>
    <property type="evidence" value="ECO:0007669"/>
    <property type="project" value="UniProtKB-EC"/>
</dbReference>
<protein>
    <submittedName>
        <fullName evidence="9">Bifunctional [glutamine synthetase] adenylyltransferase/[glutamine synthetase]-adenylyl-L-tyrosine phosphorylase</fullName>
        <ecNumber evidence="9">2.7.7.89</ecNumber>
    </submittedName>
</protein>
<feature type="domain" description="PII-uridylyltransferase/Glutamine-synthetase adenylyltransferase" evidence="8">
    <location>
        <begin position="314"/>
        <end position="449"/>
    </location>
</feature>
<dbReference type="CDD" id="cd05401">
    <property type="entry name" value="NT_GlnE_GlnD_like"/>
    <property type="match status" value="2"/>
</dbReference>
<dbReference type="PANTHER" id="PTHR30621:SF0">
    <property type="entry name" value="BIFUNCTIONAL GLUTAMINE SYNTHETASE ADENYLYLTRANSFERASE_ADENYLYL-REMOVING ENZYME"/>
    <property type="match status" value="1"/>
</dbReference>
<dbReference type="AlphaFoldDB" id="A0A8J7SG58"/>
<proteinExistence type="predicted"/>
<dbReference type="SUPFAM" id="SSF81301">
    <property type="entry name" value="Nucleotidyltransferase"/>
    <property type="match status" value="2"/>
</dbReference>
<evidence type="ECO:0000259" key="8">
    <source>
        <dbReference type="Pfam" id="PF08335"/>
    </source>
</evidence>
<dbReference type="NCBIfam" id="NF010706">
    <property type="entry name" value="PRK14108.1"/>
    <property type="match status" value="1"/>
</dbReference>
<keyword evidence="2 9" id="KW-0548">Nucleotidyltransferase</keyword>
<dbReference type="EC" id="2.7.7.89" evidence="9"/>
<dbReference type="GO" id="GO:0005829">
    <property type="term" value="C:cytosol"/>
    <property type="evidence" value="ECO:0007669"/>
    <property type="project" value="TreeGrafter"/>
</dbReference>
<gene>
    <name evidence="9" type="ORF">H0I76_15590</name>
</gene>
<dbReference type="InterPro" id="IPR013546">
    <property type="entry name" value="PII_UdlTrfase/GS_AdlTrfase"/>
</dbReference>
<dbReference type="InterPro" id="IPR043519">
    <property type="entry name" value="NT_sf"/>
</dbReference>
<evidence type="ECO:0000256" key="6">
    <source>
        <dbReference type="ARBA" id="ARBA00023268"/>
    </source>
</evidence>
<dbReference type="GO" id="GO:0008882">
    <property type="term" value="F:[glutamate-ammonia-ligase] adenylyltransferase activity"/>
    <property type="evidence" value="ECO:0007669"/>
    <property type="project" value="InterPro"/>
</dbReference>
<keyword evidence="5" id="KW-0460">Magnesium</keyword>
<dbReference type="RefSeq" id="WP_200611719.1">
    <property type="nucleotide sequence ID" value="NZ_JAEHHL010000009.1"/>
</dbReference>
<organism evidence="9 10">
    <name type="scientific">Thermohalobaculum xanthum</name>
    <dbReference type="NCBI Taxonomy" id="2753746"/>
    <lineage>
        <taxon>Bacteria</taxon>
        <taxon>Pseudomonadati</taxon>
        <taxon>Pseudomonadota</taxon>
        <taxon>Alphaproteobacteria</taxon>
        <taxon>Rhodobacterales</taxon>
        <taxon>Paracoccaceae</taxon>
        <taxon>Thermohalobaculum</taxon>
    </lineage>
</organism>
<feature type="domain" description="Glutamate-ammonia ligase adenylyltransferase repeated" evidence="7">
    <location>
        <begin position="42"/>
        <end position="285"/>
    </location>
</feature>
<dbReference type="EMBL" id="JAEHHL010000009">
    <property type="protein sequence ID" value="MBK0400621.1"/>
    <property type="molecule type" value="Genomic_DNA"/>
</dbReference>
<keyword evidence="4" id="KW-0067">ATP-binding</keyword>
<evidence type="ECO:0000256" key="1">
    <source>
        <dbReference type="ARBA" id="ARBA00022679"/>
    </source>
</evidence>
<dbReference type="Proteomes" id="UP000655420">
    <property type="component" value="Unassembled WGS sequence"/>
</dbReference>
<evidence type="ECO:0000259" key="7">
    <source>
        <dbReference type="Pfam" id="PF03710"/>
    </source>
</evidence>
<evidence type="ECO:0000256" key="4">
    <source>
        <dbReference type="ARBA" id="ARBA00022840"/>
    </source>
</evidence>
<dbReference type="Pfam" id="PF08335">
    <property type="entry name" value="GlnD_UR_UTase"/>
    <property type="match status" value="1"/>
</dbReference>
<sequence length="962" mass="103990">MDRPSLAARVRTAPIPFEPDRATDLAARLPDALTRGVMGELIRGVTGSSPYLARLTERHAEWLAEAAAAPPEIAVPALLAEAREAAADGADQRSLATALRRAKGRAALMIALADLGGAWDLGAVTGALTDLADGLTETAAQWLLGQEIARGKLPGMTEASLVNGAGYVILAMGKHGARELNYSSDIDLICLFDQDQIAPDDFADAKARYIHVTRGLVKLLSEQTDDGYVFRTDLRLRPSPSTTPVCLALEAAERYYESVGRTWERAAHIKARPVAGDRMAGAAYLERLGPFIWRRHLDFAAIEDVEDLLRKIRDKKGRFTPSSVPGHDLKLGPGGIREIEFFAQTRQLIMGGREPALREPTTLGALSRLVEAGHVPQETATELAADYTAHRTLEHRLQMIEDAQTHTIPAPEPARARLAALAGWSDLAAFERDIAERLARVHETTRAFFAAPASTGAEPRHVEIDAEALARAGFRRPEDACRTLERWRSGRLAATRTERAQRLFAGLEARLVEYLAEAASPDDAIAEFDHFLTGLPAGVQVFSLFTANPHLLDLIVEICAAAPRLAAHLGREPQALDALIGGGFFEPLESEVALSTDLERWLGRESDYERQLDAARAWAREQVFRAGVQVLRGLADEVEAGTAFSAIAGATLDRLLPRVIADFATRHGPPPGRGMVVIGMGKLGTREMTAGSDLDLITVYDPGDAETSEGPRPLPPATYYPRLTQALVAALTVPTAQGRLYEVDMRLRPSGRQGPVAVSLATFRRYQLEDAWVWEHLALTRARVVTGPRDLGAETEAVIDEALARRKGDPAVLSEAVEMRSKLTDAHASARQSPWSLKHAAGGLMEIEFLAQTGCLYHGMGVAQPARALLAPLAVAGWIGEDEAEALGSALALQTRLQHVERVALEQPLDPDAAGEGLRRVLARVGGCEDFAMLAARLAELQLAAAVAVDRVFSEIEPPDEA</sequence>
<feature type="domain" description="Glutamate-ammonia ligase adenylyltransferase repeated" evidence="7">
    <location>
        <begin position="554"/>
        <end position="796"/>
    </location>
</feature>
<accession>A0A8J7SG58</accession>
<dbReference type="GO" id="GO:0005524">
    <property type="term" value="F:ATP binding"/>
    <property type="evidence" value="ECO:0007669"/>
    <property type="project" value="UniProtKB-KW"/>
</dbReference>
<evidence type="ECO:0000256" key="3">
    <source>
        <dbReference type="ARBA" id="ARBA00022741"/>
    </source>
</evidence>
<keyword evidence="6" id="KW-0511">Multifunctional enzyme</keyword>
<dbReference type="Gene3D" id="1.20.120.1510">
    <property type="match status" value="1"/>
</dbReference>
<evidence type="ECO:0000313" key="10">
    <source>
        <dbReference type="Proteomes" id="UP000655420"/>
    </source>
</evidence>
<keyword evidence="3" id="KW-0547">Nucleotide-binding</keyword>
<dbReference type="GO" id="GO:0000820">
    <property type="term" value="P:regulation of glutamine family amino acid metabolic process"/>
    <property type="evidence" value="ECO:0007669"/>
    <property type="project" value="TreeGrafter"/>
</dbReference>
<dbReference type="InterPro" id="IPR005190">
    <property type="entry name" value="GlnE_rpt_dom"/>
</dbReference>